<dbReference type="CDD" id="cd04187">
    <property type="entry name" value="DPM1_like_bac"/>
    <property type="match status" value="1"/>
</dbReference>
<dbReference type="GO" id="GO:0005886">
    <property type="term" value="C:plasma membrane"/>
    <property type="evidence" value="ECO:0007669"/>
    <property type="project" value="TreeGrafter"/>
</dbReference>
<reference evidence="2 3" key="1">
    <citation type="submission" date="2013-11" db="EMBL/GenBank/DDBJ databases">
        <title>Single cell genomics of uncultured Tannerella BU063 (oral taxon 286).</title>
        <authorList>
            <person name="Beall C.J."/>
            <person name="Campbell A.G."/>
            <person name="Griffen A.L."/>
            <person name="Podar M."/>
            <person name="Leys E.J."/>
        </authorList>
    </citation>
    <scope>NUCLEOTIDE SEQUENCE [LARGE SCALE GENOMIC DNA]</scope>
    <source>
        <strain evidence="2">Cell 8/11</strain>
    </source>
</reference>
<sequence>MKRVSILIPAYNEEESLPLLYRRLADLMDTQPTYAWEVLFVNDGSRDHTLAILAQLRESDPRINYLDLSRNYGKEAAMLAGFDYVTGDCMVIMDADLQHPPELIPDMLRLWEQGYDDVYAR</sequence>
<comment type="caution">
    <text evidence="2">The sequence shown here is derived from an EMBL/GenBank/DDBJ whole genome shotgun (WGS) entry which is preliminary data.</text>
</comment>
<proteinExistence type="predicted"/>
<dbReference type="Proteomes" id="UP000034980">
    <property type="component" value="Unassembled WGS sequence"/>
</dbReference>
<dbReference type="AlphaFoldDB" id="W2D0Y6"/>
<dbReference type="PANTHER" id="PTHR48090:SF8">
    <property type="entry name" value="GLYCOSYLTRANSFERASE CSBB-RELATED"/>
    <property type="match status" value="1"/>
</dbReference>
<evidence type="ECO:0000313" key="2">
    <source>
        <dbReference type="EMBL" id="ETK12978.1"/>
    </source>
</evidence>
<dbReference type="InterPro" id="IPR001173">
    <property type="entry name" value="Glyco_trans_2-like"/>
</dbReference>
<evidence type="ECO:0000313" key="3">
    <source>
        <dbReference type="Proteomes" id="UP000034980"/>
    </source>
</evidence>
<protein>
    <recommendedName>
        <fullName evidence="1">Glycosyltransferase 2-like domain-containing protein</fullName>
    </recommendedName>
</protein>
<dbReference type="SUPFAM" id="SSF53448">
    <property type="entry name" value="Nucleotide-diphospho-sugar transferases"/>
    <property type="match status" value="1"/>
</dbReference>
<dbReference type="Pfam" id="PF00535">
    <property type="entry name" value="Glycos_transf_2"/>
    <property type="match status" value="1"/>
</dbReference>
<evidence type="ECO:0000259" key="1">
    <source>
        <dbReference type="Pfam" id="PF00535"/>
    </source>
</evidence>
<organism evidence="2 3">
    <name type="scientific">Tannerella sp. oral taxon BU063 isolate Cell 8/11</name>
    <dbReference type="NCBI Taxonomy" id="1411915"/>
    <lineage>
        <taxon>Bacteria</taxon>
        <taxon>Pseudomonadati</taxon>
        <taxon>Bacteroidota</taxon>
        <taxon>Bacteroidia</taxon>
        <taxon>Bacteroidales</taxon>
        <taxon>Tannerellaceae</taxon>
        <taxon>Tannerella</taxon>
    </lineage>
</organism>
<dbReference type="InterPro" id="IPR029044">
    <property type="entry name" value="Nucleotide-diphossugar_trans"/>
</dbReference>
<dbReference type="PANTHER" id="PTHR48090">
    <property type="entry name" value="UNDECAPRENYL-PHOSPHATE 4-DEOXY-4-FORMAMIDO-L-ARABINOSE TRANSFERASE-RELATED"/>
    <property type="match status" value="1"/>
</dbReference>
<feature type="domain" description="Glycosyltransferase 2-like" evidence="1">
    <location>
        <begin position="5"/>
        <end position="119"/>
    </location>
</feature>
<name>W2D0Y6_9BACT</name>
<feature type="non-terminal residue" evidence="2">
    <location>
        <position position="121"/>
    </location>
</feature>
<dbReference type="Gene3D" id="3.90.550.10">
    <property type="entry name" value="Spore Coat Polysaccharide Biosynthesis Protein SpsA, Chain A"/>
    <property type="match status" value="1"/>
</dbReference>
<dbReference type="EMBL" id="AYYF01001016">
    <property type="protein sequence ID" value="ETK12978.1"/>
    <property type="molecule type" value="Genomic_DNA"/>
</dbReference>
<accession>W2D0Y6</accession>
<dbReference type="InterPro" id="IPR050256">
    <property type="entry name" value="Glycosyltransferase_2"/>
</dbReference>
<gene>
    <name evidence="2" type="ORF">T235_06230</name>
</gene>